<organism evidence="1 2">
    <name type="scientific">Thermogutta terrifontis</name>
    <dbReference type="NCBI Taxonomy" id="1331910"/>
    <lineage>
        <taxon>Bacteria</taxon>
        <taxon>Pseudomonadati</taxon>
        <taxon>Planctomycetota</taxon>
        <taxon>Planctomycetia</taxon>
        <taxon>Pirellulales</taxon>
        <taxon>Thermoguttaceae</taxon>
        <taxon>Thermogutta</taxon>
    </lineage>
</organism>
<dbReference type="SUPFAM" id="SSF53335">
    <property type="entry name" value="S-adenosyl-L-methionine-dependent methyltransferases"/>
    <property type="match status" value="1"/>
</dbReference>
<proteinExistence type="predicted"/>
<protein>
    <submittedName>
        <fullName evidence="1">Glycosyltransferase</fullName>
    </submittedName>
</protein>
<reference evidence="1 2" key="1">
    <citation type="journal article" name="Front. Microbiol.">
        <title>Sugar Metabolism of the First Thermophilic Planctomycete Thermogutta terrifontis: Comparative Genomic and Transcriptomic Approaches.</title>
        <authorList>
            <person name="Elcheninov A.G."/>
            <person name="Menzel P."/>
            <person name="Gudbergsdottir S.R."/>
            <person name="Slesarev A.I."/>
            <person name="Kadnikov V.V."/>
            <person name="Krogh A."/>
            <person name="Bonch-Osmolovskaya E.A."/>
            <person name="Peng X."/>
            <person name="Kublanov I.V."/>
        </authorList>
    </citation>
    <scope>NUCLEOTIDE SEQUENCE [LARGE SCALE GENOMIC DNA]</scope>
    <source>
        <strain evidence="1 2">R1</strain>
    </source>
</reference>
<dbReference type="OrthoDB" id="9797829at2"/>
<dbReference type="Proteomes" id="UP000215086">
    <property type="component" value="Chromosome"/>
</dbReference>
<name>A0A286RKI8_9BACT</name>
<dbReference type="GO" id="GO:0016740">
    <property type="term" value="F:transferase activity"/>
    <property type="evidence" value="ECO:0007669"/>
    <property type="project" value="UniProtKB-KW"/>
</dbReference>
<keyword evidence="2" id="KW-1185">Reference proteome</keyword>
<gene>
    <name evidence="1" type="ORF">THTE_3884</name>
</gene>
<dbReference type="RefSeq" id="WP_095416256.1">
    <property type="nucleotide sequence ID" value="NZ_CP018477.1"/>
</dbReference>
<dbReference type="Gene3D" id="3.40.50.150">
    <property type="entry name" value="Vaccinia Virus protein VP39"/>
    <property type="match status" value="1"/>
</dbReference>
<dbReference type="EMBL" id="CP018477">
    <property type="protein sequence ID" value="ASV76485.1"/>
    <property type="molecule type" value="Genomic_DNA"/>
</dbReference>
<keyword evidence="1" id="KW-0808">Transferase</keyword>
<evidence type="ECO:0000313" key="2">
    <source>
        <dbReference type="Proteomes" id="UP000215086"/>
    </source>
</evidence>
<evidence type="ECO:0000313" key="1">
    <source>
        <dbReference type="EMBL" id="ASV76485.1"/>
    </source>
</evidence>
<dbReference type="AlphaFoldDB" id="A0A286RKI8"/>
<dbReference type="InterPro" id="IPR029063">
    <property type="entry name" value="SAM-dependent_MTases_sf"/>
</dbReference>
<sequence>MPTSEPRTLSIVHDIILRIKPSSVIDIGVGHGKTGVLVREYTDIWHERYDKHSWTTRIYGIEAFAQYRNALWDYAYDDVYIGDALSVLPGLPNVDLIVALDVWEHLSREYAEKLLELCLNKSRFLLLSTPIVVREQGDVLGNAYERHVSQWSPADFEAVAHRLVATTGRDWILLLSSRERIPYDVWRLHRRWEHLMRGVRSFFLLVKHKNW</sequence>
<dbReference type="KEGG" id="ttf:THTE_3884"/>
<accession>A0A286RKI8</accession>